<accession>F6H3I1</accession>
<name>F6H3I1_VITVI</name>
<dbReference type="EMBL" id="FN595231">
    <property type="protein sequence ID" value="CCB46816.1"/>
    <property type="molecule type" value="Genomic_DNA"/>
</dbReference>
<organism evidence="1 2">
    <name type="scientific">Vitis vinifera</name>
    <name type="common">Grape</name>
    <dbReference type="NCBI Taxonomy" id="29760"/>
    <lineage>
        <taxon>Eukaryota</taxon>
        <taxon>Viridiplantae</taxon>
        <taxon>Streptophyta</taxon>
        <taxon>Embryophyta</taxon>
        <taxon>Tracheophyta</taxon>
        <taxon>Spermatophyta</taxon>
        <taxon>Magnoliopsida</taxon>
        <taxon>eudicotyledons</taxon>
        <taxon>Gunneridae</taxon>
        <taxon>Pentapetalae</taxon>
        <taxon>rosids</taxon>
        <taxon>Vitales</taxon>
        <taxon>Vitaceae</taxon>
        <taxon>Viteae</taxon>
        <taxon>Vitis</taxon>
    </lineage>
</organism>
<dbReference type="InParanoid" id="F6H3I1"/>
<evidence type="ECO:0000313" key="1">
    <source>
        <dbReference type="EMBL" id="CCB46816.1"/>
    </source>
</evidence>
<dbReference type="Proteomes" id="UP000009183">
    <property type="component" value="Chromosome 4"/>
</dbReference>
<gene>
    <name evidence="1" type="ordered locus">VIT_04s0008g05680</name>
</gene>
<dbReference type="PaxDb" id="29760-VIT_04s0008g05680.t01"/>
<keyword evidence="2" id="KW-1185">Reference proteome</keyword>
<reference evidence="2" key="1">
    <citation type="journal article" date="2007" name="Nature">
        <title>The grapevine genome sequence suggests ancestral hexaploidization in major angiosperm phyla.</title>
        <authorList>
            <consortium name="The French-Italian Public Consortium for Grapevine Genome Characterization."/>
            <person name="Jaillon O."/>
            <person name="Aury J.-M."/>
            <person name="Noel B."/>
            <person name="Policriti A."/>
            <person name="Clepet C."/>
            <person name="Casagrande A."/>
            <person name="Choisne N."/>
            <person name="Aubourg S."/>
            <person name="Vitulo N."/>
            <person name="Jubin C."/>
            <person name="Vezzi A."/>
            <person name="Legeai F."/>
            <person name="Hugueney P."/>
            <person name="Dasilva C."/>
            <person name="Horner D."/>
            <person name="Mica E."/>
            <person name="Jublot D."/>
            <person name="Poulain J."/>
            <person name="Bruyere C."/>
            <person name="Billault A."/>
            <person name="Segurens B."/>
            <person name="Gouyvenoux M."/>
            <person name="Ugarte E."/>
            <person name="Cattonaro F."/>
            <person name="Anthouard V."/>
            <person name="Vico V."/>
            <person name="Del Fabbro C."/>
            <person name="Alaux M."/>
            <person name="Di Gaspero G."/>
            <person name="Dumas V."/>
            <person name="Felice N."/>
            <person name="Paillard S."/>
            <person name="Juman I."/>
            <person name="Moroldo M."/>
            <person name="Scalabrin S."/>
            <person name="Canaguier A."/>
            <person name="Le Clainche I."/>
            <person name="Malacrida G."/>
            <person name="Durand E."/>
            <person name="Pesole G."/>
            <person name="Laucou V."/>
            <person name="Chatelet P."/>
            <person name="Merdinoglu D."/>
            <person name="Delledonne M."/>
            <person name="Pezzotti M."/>
            <person name="Lecharny A."/>
            <person name="Scarpelli C."/>
            <person name="Artiguenave F."/>
            <person name="Pe M.E."/>
            <person name="Valle G."/>
            <person name="Morgante M."/>
            <person name="Caboche M."/>
            <person name="Adam-Blondon A.-F."/>
            <person name="Weissenbach J."/>
            <person name="Quetier F."/>
            <person name="Wincker P."/>
        </authorList>
    </citation>
    <scope>NUCLEOTIDE SEQUENCE [LARGE SCALE GENOMIC DNA]</scope>
    <source>
        <strain evidence="2">cv. Pinot noir / PN40024</strain>
    </source>
</reference>
<sequence length="44" mass="5090">MESDSVDKFKAILLCIYSNELFDIAPKAWLRWQTFGVGIRISKV</sequence>
<protein>
    <submittedName>
        <fullName evidence="1">Uncharacterized protein</fullName>
    </submittedName>
</protein>
<dbReference type="AlphaFoldDB" id="F6H3I1"/>
<evidence type="ECO:0000313" key="2">
    <source>
        <dbReference type="Proteomes" id="UP000009183"/>
    </source>
</evidence>
<proteinExistence type="predicted"/>
<dbReference type="HOGENOM" id="CLU_3225678_0_0_1"/>